<feature type="transmembrane region" description="Helical" evidence="6">
    <location>
        <begin position="281"/>
        <end position="300"/>
    </location>
</feature>
<comment type="subcellular location">
    <subcellularLocation>
        <location evidence="1">Cell membrane</location>
        <topology evidence="1">Multi-pass membrane protein</topology>
    </subcellularLocation>
</comment>
<feature type="transmembrane region" description="Helical" evidence="6">
    <location>
        <begin position="349"/>
        <end position="367"/>
    </location>
</feature>
<feature type="transmembrane region" description="Helical" evidence="6">
    <location>
        <begin position="109"/>
        <end position="130"/>
    </location>
</feature>
<keyword evidence="4 6" id="KW-1133">Transmembrane helix</keyword>
<feature type="transmembrane region" description="Helical" evidence="6">
    <location>
        <begin position="34"/>
        <end position="52"/>
    </location>
</feature>
<gene>
    <name evidence="7" type="ORF">ACFQJC_08680</name>
</gene>
<dbReference type="GO" id="GO:0005886">
    <property type="term" value="C:plasma membrane"/>
    <property type="evidence" value="ECO:0007669"/>
    <property type="project" value="UniProtKB-SubCell"/>
</dbReference>
<evidence type="ECO:0000313" key="7">
    <source>
        <dbReference type="EMBL" id="MFC7203587.1"/>
    </source>
</evidence>
<sequence length="472" mass="51036">MKRGQTSAIHFFGQVVTSIAGFAVNLYVARVLGASVLGTYALVISVIAWATLPSQLGINHAVKKRLSEATDRYSVLSTGMLMQALLVSVVSLILLLFSEEINEYLGAPVVDILVVMLFVSLSVQFVNSALDGQKKVHLSSFLPPIWWGGRAVFQIGLAIAGFGLVGLLWGYVIGGTLALAAGLYFLSIKFVRPTKESFDSIVSFAKYSWLAPIKNRSFLSMDTIVLGVFVANELIGVYEIAWNIASLFAIFGASISATLFPEISSLSAKGRDDQVRDAISASFSYAGLFLIPGLVGSVLVGDKILSIYGPEFPIGYEVLLILVFARLFYAFEMQITNALDAINHPEQTYKVNIFFVCFNFILNIVLISQHGWYGAAIATALSATVSTGISYWLLQRYLSVQIPALELTRQTLAAGVMGIVVLVGRETVGSSLVVVFVLVFIGAGTYFATLWAISAQFRKTVRDNLPSVNVGA</sequence>
<keyword evidence="2" id="KW-1003">Cell membrane</keyword>
<evidence type="ECO:0000256" key="2">
    <source>
        <dbReference type="ARBA" id="ARBA00022475"/>
    </source>
</evidence>
<dbReference type="Pfam" id="PF13440">
    <property type="entry name" value="Polysacc_synt_3"/>
    <property type="match status" value="1"/>
</dbReference>
<feature type="transmembrane region" description="Helical" evidence="6">
    <location>
        <begin position="142"/>
        <end position="162"/>
    </location>
</feature>
<feature type="transmembrane region" description="Helical" evidence="6">
    <location>
        <begin position="241"/>
        <end position="260"/>
    </location>
</feature>
<organism evidence="7 8">
    <name type="scientific">Haloferax namakaokahaiae</name>
    <dbReference type="NCBI Taxonomy" id="1748331"/>
    <lineage>
        <taxon>Archaea</taxon>
        <taxon>Methanobacteriati</taxon>
        <taxon>Methanobacteriota</taxon>
        <taxon>Stenosarchaea group</taxon>
        <taxon>Halobacteria</taxon>
        <taxon>Halobacteriales</taxon>
        <taxon>Haloferacaceae</taxon>
        <taxon>Haloferax</taxon>
    </lineage>
</organism>
<feature type="transmembrane region" description="Helical" evidence="6">
    <location>
        <begin position="73"/>
        <end position="97"/>
    </location>
</feature>
<keyword evidence="5 6" id="KW-0472">Membrane</keyword>
<dbReference type="CDD" id="cd13128">
    <property type="entry name" value="MATE_Wzx_like"/>
    <property type="match status" value="1"/>
</dbReference>
<dbReference type="PANTHER" id="PTHR30250">
    <property type="entry name" value="PST FAMILY PREDICTED COLANIC ACID TRANSPORTER"/>
    <property type="match status" value="1"/>
</dbReference>
<evidence type="ECO:0000256" key="4">
    <source>
        <dbReference type="ARBA" id="ARBA00022989"/>
    </source>
</evidence>
<keyword evidence="8" id="KW-1185">Reference proteome</keyword>
<name>A0ABD5ZE75_9EURY</name>
<dbReference type="PANTHER" id="PTHR30250:SF28">
    <property type="entry name" value="POLYSACCHARIDE BIOSYNTHESIS PROTEIN"/>
    <property type="match status" value="1"/>
</dbReference>
<evidence type="ECO:0000256" key="5">
    <source>
        <dbReference type="ARBA" id="ARBA00023136"/>
    </source>
</evidence>
<dbReference type="EMBL" id="JBHTAA010000005">
    <property type="protein sequence ID" value="MFC7203587.1"/>
    <property type="molecule type" value="Genomic_DNA"/>
</dbReference>
<feature type="transmembrane region" description="Helical" evidence="6">
    <location>
        <begin position="406"/>
        <end position="424"/>
    </location>
</feature>
<feature type="transmembrane region" description="Helical" evidence="6">
    <location>
        <begin position="430"/>
        <end position="453"/>
    </location>
</feature>
<feature type="transmembrane region" description="Helical" evidence="6">
    <location>
        <begin position="7"/>
        <end position="28"/>
    </location>
</feature>
<dbReference type="AlphaFoldDB" id="A0ABD5ZE75"/>
<evidence type="ECO:0000256" key="6">
    <source>
        <dbReference type="SAM" id="Phobius"/>
    </source>
</evidence>
<dbReference type="RefSeq" id="WP_390222926.1">
    <property type="nucleotide sequence ID" value="NZ_JBHTAA010000005.1"/>
</dbReference>
<accession>A0ABD5ZE75</accession>
<evidence type="ECO:0000256" key="1">
    <source>
        <dbReference type="ARBA" id="ARBA00004651"/>
    </source>
</evidence>
<evidence type="ECO:0000313" key="8">
    <source>
        <dbReference type="Proteomes" id="UP001596481"/>
    </source>
</evidence>
<reference evidence="7 8" key="1">
    <citation type="journal article" date="2019" name="Int. J. Syst. Evol. Microbiol.">
        <title>The Global Catalogue of Microorganisms (GCM) 10K type strain sequencing project: providing services to taxonomists for standard genome sequencing and annotation.</title>
        <authorList>
            <consortium name="The Broad Institute Genomics Platform"/>
            <consortium name="The Broad Institute Genome Sequencing Center for Infectious Disease"/>
            <person name="Wu L."/>
            <person name="Ma J."/>
        </authorList>
    </citation>
    <scope>NUCLEOTIDE SEQUENCE [LARGE SCALE GENOMIC DNA]</scope>
    <source>
        <strain evidence="7 8">DSM 29988</strain>
    </source>
</reference>
<protein>
    <submittedName>
        <fullName evidence="7">Flippase</fullName>
    </submittedName>
</protein>
<feature type="transmembrane region" description="Helical" evidence="6">
    <location>
        <begin position="373"/>
        <end position="394"/>
    </location>
</feature>
<proteinExistence type="predicted"/>
<feature type="transmembrane region" description="Helical" evidence="6">
    <location>
        <begin position="312"/>
        <end position="329"/>
    </location>
</feature>
<dbReference type="InterPro" id="IPR050833">
    <property type="entry name" value="Poly_Biosynth_Transport"/>
</dbReference>
<comment type="caution">
    <text evidence="7">The sequence shown here is derived from an EMBL/GenBank/DDBJ whole genome shotgun (WGS) entry which is preliminary data.</text>
</comment>
<evidence type="ECO:0000256" key="3">
    <source>
        <dbReference type="ARBA" id="ARBA00022692"/>
    </source>
</evidence>
<keyword evidence="3 6" id="KW-0812">Transmembrane</keyword>
<feature type="transmembrane region" description="Helical" evidence="6">
    <location>
        <begin position="218"/>
        <end position="235"/>
    </location>
</feature>
<feature type="transmembrane region" description="Helical" evidence="6">
    <location>
        <begin position="168"/>
        <end position="186"/>
    </location>
</feature>
<dbReference type="Proteomes" id="UP001596481">
    <property type="component" value="Unassembled WGS sequence"/>
</dbReference>